<dbReference type="Proteomes" id="UP001165079">
    <property type="component" value="Unassembled WGS sequence"/>
</dbReference>
<dbReference type="RefSeq" id="WP_285664741.1">
    <property type="nucleotide sequence ID" value="NZ_BSTX01000003.1"/>
</dbReference>
<dbReference type="AlphaFoldDB" id="A0A9W6SP63"/>
<proteinExistence type="predicted"/>
<comment type="caution">
    <text evidence="1">The sequence shown here is derived from an EMBL/GenBank/DDBJ whole genome shotgun (WGS) entry which is preliminary data.</text>
</comment>
<name>A0A9W6SP63_9ACTN</name>
<gene>
    <name evidence="1" type="ORF">Afil01_43980</name>
</gene>
<accession>A0A9W6SP63</accession>
<reference evidence="1" key="1">
    <citation type="submission" date="2023-03" db="EMBL/GenBank/DDBJ databases">
        <title>Actinorhabdospora filicis NBRC 111898.</title>
        <authorList>
            <person name="Ichikawa N."/>
            <person name="Sato H."/>
            <person name="Tonouchi N."/>
        </authorList>
    </citation>
    <scope>NUCLEOTIDE SEQUENCE</scope>
    <source>
        <strain evidence="1">NBRC 111898</strain>
    </source>
</reference>
<keyword evidence="2" id="KW-1185">Reference proteome</keyword>
<protein>
    <submittedName>
        <fullName evidence="1">Uncharacterized protein</fullName>
    </submittedName>
</protein>
<evidence type="ECO:0000313" key="1">
    <source>
        <dbReference type="EMBL" id="GLZ79591.1"/>
    </source>
</evidence>
<dbReference type="EMBL" id="BSTX01000003">
    <property type="protein sequence ID" value="GLZ79591.1"/>
    <property type="molecule type" value="Genomic_DNA"/>
</dbReference>
<evidence type="ECO:0000313" key="2">
    <source>
        <dbReference type="Proteomes" id="UP001165079"/>
    </source>
</evidence>
<sequence length="154" mass="17431">MGNDQDLWTALVEAERQLARARAEFYQRAEGRSEVLAAALQGPSNWDRGTALAFLGKIPDDVPELLDQLVENATSHAWALVARRAIAAGRRELVTPLLRRIVRERLETADAEDYRRLAELLRHMNDDEALGELVRRAADLEDPDMQEVARDFAR</sequence>
<organism evidence="1 2">
    <name type="scientific">Actinorhabdospora filicis</name>
    <dbReference type="NCBI Taxonomy" id="1785913"/>
    <lineage>
        <taxon>Bacteria</taxon>
        <taxon>Bacillati</taxon>
        <taxon>Actinomycetota</taxon>
        <taxon>Actinomycetes</taxon>
        <taxon>Micromonosporales</taxon>
        <taxon>Micromonosporaceae</taxon>
        <taxon>Actinorhabdospora</taxon>
    </lineage>
</organism>